<reference evidence="1 2" key="1">
    <citation type="submission" date="2024-03" db="EMBL/GenBank/DDBJ databases">
        <title>The Acrasis kona genome and developmental transcriptomes reveal deep origins of eukaryotic multicellular pathways.</title>
        <authorList>
            <person name="Sheikh S."/>
            <person name="Fu C.-J."/>
            <person name="Brown M.W."/>
            <person name="Baldauf S.L."/>
        </authorList>
    </citation>
    <scope>NUCLEOTIDE SEQUENCE [LARGE SCALE GENOMIC DNA]</scope>
    <source>
        <strain evidence="1 2">ATCC MYA-3509</strain>
    </source>
</reference>
<name>A0AAW2ZHJ4_9EUKA</name>
<protein>
    <submittedName>
        <fullName evidence="1">DNA mismatch repair protein MutS</fullName>
    </submittedName>
</protein>
<dbReference type="AlphaFoldDB" id="A0AAW2ZHJ4"/>
<organism evidence="1 2">
    <name type="scientific">Acrasis kona</name>
    <dbReference type="NCBI Taxonomy" id="1008807"/>
    <lineage>
        <taxon>Eukaryota</taxon>
        <taxon>Discoba</taxon>
        <taxon>Heterolobosea</taxon>
        <taxon>Tetramitia</taxon>
        <taxon>Eutetramitia</taxon>
        <taxon>Acrasidae</taxon>
        <taxon>Acrasis</taxon>
    </lineage>
</organism>
<proteinExistence type="predicted"/>
<comment type="caution">
    <text evidence="1">The sequence shown here is derived from an EMBL/GenBank/DDBJ whole genome shotgun (WGS) entry which is preliminary data.</text>
</comment>
<keyword evidence="2" id="KW-1185">Reference proteome</keyword>
<evidence type="ECO:0000313" key="1">
    <source>
        <dbReference type="EMBL" id="KAL0488122.1"/>
    </source>
</evidence>
<evidence type="ECO:0000313" key="2">
    <source>
        <dbReference type="Proteomes" id="UP001431209"/>
    </source>
</evidence>
<dbReference type="EMBL" id="JAOPGA020001408">
    <property type="protein sequence ID" value="KAL0488122.1"/>
    <property type="molecule type" value="Genomic_DNA"/>
</dbReference>
<accession>A0AAW2ZHJ4</accession>
<dbReference type="Proteomes" id="UP001431209">
    <property type="component" value="Unassembled WGS sequence"/>
</dbReference>
<gene>
    <name evidence="1" type="ORF">AKO1_008966</name>
</gene>
<sequence length="539" mass="61182">MSDEVRTFLPENVIIGSYIGENNNVVFSTKNTIHLFDPSTNESSALENESNTEFTSAPLQLSDSILIASGQNVVDSKGTVVQKCTKNIISIYKDNVDSYTVLSKGNKKIPNSKNTLLSASLCSSDNNTVLSTDEKGKVCVSVNGQVKNCFEQDKNKVISSDVNKDGHATVLWDHFILECFTLDNNIRTQLHQTCLDVTKSVMISRGSHYTIIYGSLNNKHILYLLDNQLKFVVSEITLQKDATPLQLHQINEHVVIVYKDLIQTHILPHHDKPLLSILRCKQTKNVIAEMPIQHNYTFDFKEHTVKPVEINVNQDKYEKPKLDEFEKKVKTLTEEQVQGWTTACVEHDWWQVLCVILESRKNKISDLLFEYCITSKNHRVVTAMLRGVYDLTEEQIVTIVRVLLYKLTLPKHGSVLSDALPAVLNYGYMSDVTLTQNVGKLSIKEVVALLKYIHLYNHLINPNNMLMWVKAIVDARFKELLTHGDVVKCLVEIKRSVALRVDLLSDLSLLSGQCLVFTDHLRLPSHNKQNSQYEITVFK</sequence>